<feature type="chain" id="PRO_5045178545" description="Secreted protein" evidence="1">
    <location>
        <begin position="26"/>
        <end position="401"/>
    </location>
</feature>
<evidence type="ECO:0000313" key="3">
    <source>
        <dbReference type="Proteomes" id="UP001550044"/>
    </source>
</evidence>
<dbReference type="Proteomes" id="UP001550044">
    <property type="component" value="Unassembled WGS sequence"/>
</dbReference>
<keyword evidence="1" id="KW-0732">Signal</keyword>
<gene>
    <name evidence="2" type="ORF">ABZV61_28775</name>
</gene>
<feature type="signal peptide" evidence="1">
    <location>
        <begin position="1"/>
        <end position="25"/>
    </location>
</feature>
<proteinExistence type="predicted"/>
<accession>A0ABV2UFS4</accession>
<organism evidence="2 3">
    <name type="scientific">Streptomyces sp. 900116325</name>
    <dbReference type="NCBI Taxonomy" id="3154295"/>
    <lineage>
        <taxon>Bacteria</taxon>
        <taxon>Bacillati</taxon>
        <taxon>Actinomycetota</taxon>
        <taxon>Actinomycetes</taxon>
        <taxon>Kitasatosporales</taxon>
        <taxon>Streptomycetaceae</taxon>
        <taxon>Streptomyces</taxon>
    </lineage>
</organism>
<reference evidence="2 3" key="1">
    <citation type="submission" date="2024-06" db="EMBL/GenBank/DDBJ databases">
        <title>The Natural Products Discovery Center: Release of the First 8490 Sequenced Strains for Exploring Actinobacteria Biosynthetic Diversity.</title>
        <authorList>
            <person name="Kalkreuter E."/>
            <person name="Kautsar S.A."/>
            <person name="Yang D."/>
            <person name="Bader C.D."/>
            <person name="Teijaro C.N."/>
            <person name="Fluegel L."/>
            <person name="Davis C.M."/>
            <person name="Simpson J.R."/>
            <person name="Lauterbach L."/>
            <person name="Steele A.D."/>
            <person name="Gui C."/>
            <person name="Meng S."/>
            <person name="Li G."/>
            <person name="Viehrig K."/>
            <person name="Ye F."/>
            <person name="Su P."/>
            <person name="Kiefer A.F."/>
            <person name="Nichols A."/>
            <person name="Cepeda A.J."/>
            <person name="Yan W."/>
            <person name="Fan B."/>
            <person name="Jiang Y."/>
            <person name="Adhikari A."/>
            <person name="Zheng C.-J."/>
            <person name="Schuster L."/>
            <person name="Cowan T.M."/>
            <person name="Smanski M.J."/>
            <person name="Chevrette M.G."/>
            <person name="De Carvalho L.P.S."/>
            <person name="Shen B."/>
        </authorList>
    </citation>
    <scope>NUCLEOTIDE SEQUENCE [LARGE SCALE GENOMIC DNA]</scope>
    <source>
        <strain evidence="2 3">NPDC005137</strain>
    </source>
</reference>
<dbReference type="RefSeq" id="WP_356711585.1">
    <property type="nucleotide sequence ID" value="NZ_JBEXIP010000028.1"/>
</dbReference>
<dbReference type="EMBL" id="JBEXIP010000028">
    <property type="protein sequence ID" value="MET8436701.1"/>
    <property type="molecule type" value="Genomic_DNA"/>
</dbReference>
<evidence type="ECO:0000313" key="2">
    <source>
        <dbReference type="EMBL" id="MET8436701.1"/>
    </source>
</evidence>
<evidence type="ECO:0000256" key="1">
    <source>
        <dbReference type="SAM" id="SignalP"/>
    </source>
</evidence>
<comment type="caution">
    <text evidence="2">The sequence shown here is derived from an EMBL/GenBank/DDBJ whole genome shotgun (WGS) entry which is preliminary data.</text>
</comment>
<keyword evidence="3" id="KW-1185">Reference proteome</keyword>
<protein>
    <recommendedName>
        <fullName evidence="4">Secreted protein</fullName>
    </recommendedName>
</protein>
<sequence>MNRLAASVSAAVVATGASLALLAPAAVGAAAPNTLEQVRAAHLGPNGPWFRLEDDPGNVNIPPGTEEVSPFADPVRFNGSLHLAAGPGQKSQAAHPFPQMIPLSTLASSELSYDIYVKSTVPPGAVDVGPNLQLPLLCQGVFTTLSFRPEDNTDAQGRPGVVPDIWQHFTSSASSPWRTSQTVATFPAQSDHPLSDYVAACDAPGDGVFGVSANVGRLGNVSDTLDTYLDNRTVNGTVYDFGVDGLATGLIALRDTSPGGDCRPGRVCRSAGADHDSAAGTVTFTDPADGPEYHAVGARLVFSGGRALDPRDLEVTANGKPVQLIAGPGRTLIGVVDPVPSVNLVPNGTFSTPITISSKRGKHATRERNGDSLILTAELLARGYAPLQRTGVVTAGTTLPR</sequence>
<evidence type="ECO:0008006" key="4">
    <source>
        <dbReference type="Google" id="ProtNLM"/>
    </source>
</evidence>
<name>A0ABV2UFS4_9ACTN</name>